<dbReference type="GO" id="GO:0006412">
    <property type="term" value="P:translation"/>
    <property type="evidence" value="ECO:0007669"/>
    <property type="project" value="InterPro"/>
</dbReference>
<evidence type="ECO:0000313" key="6">
    <source>
        <dbReference type="EMBL" id="OGC93206.1"/>
    </source>
</evidence>
<protein>
    <recommendedName>
        <fullName evidence="4">Small ribosomal subunit protein bS21</fullName>
    </recommendedName>
</protein>
<organism evidence="6 7">
    <name type="scientific">Candidatus Amesbacteria bacterium RIFCSPHIGHO2_01_FULL_48_32b</name>
    <dbReference type="NCBI Taxonomy" id="1797253"/>
    <lineage>
        <taxon>Bacteria</taxon>
        <taxon>Candidatus Amesiibacteriota</taxon>
    </lineage>
</organism>
<dbReference type="NCBIfam" id="TIGR00030">
    <property type="entry name" value="S21p"/>
    <property type="match status" value="1"/>
</dbReference>
<reference evidence="6 7" key="1">
    <citation type="journal article" date="2016" name="Nat. Commun.">
        <title>Thousands of microbial genomes shed light on interconnected biogeochemical processes in an aquifer system.</title>
        <authorList>
            <person name="Anantharaman K."/>
            <person name="Brown C.T."/>
            <person name="Hug L.A."/>
            <person name="Sharon I."/>
            <person name="Castelle C.J."/>
            <person name="Probst A.J."/>
            <person name="Thomas B.C."/>
            <person name="Singh A."/>
            <person name="Wilkins M.J."/>
            <person name="Karaoz U."/>
            <person name="Brodie E.L."/>
            <person name="Williams K.H."/>
            <person name="Hubbard S.S."/>
            <person name="Banfield J.F."/>
        </authorList>
    </citation>
    <scope>NUCLEOTIDE SEQUENCE [LARGE SCALE GENOMIC DNA]</scope>
</reference>
<gene>
    <name evidence="6" type="ORF">A2876_04870</name>
</gene>
<evidence type="ECO:0000313" key="7">
    <source>
        <dbReference type="Proteomes" id="UP000178176"/>
    </source>
</evidence>
<feature type="region of interest" description="Disordered" evidence="5">
    <location>
        <begin position="43"/>
        <end position="62"/>
    </location>
</feature>
<sequence>MPTVVRKKPGQSDDRLIADFRKKILADEVIDEIKDRVFHKKPSVVKQEKIKERRKNRGRRSY</sequence>
<dbReference type="InterPro" id="IPR001911">
    <property type="entry name" value="Ribosomal_bS21"/>
</dbReference>
<comment type="caution">
    <text evidence="6">The sequence shown here is derived from an EMBL/GenBank/DDBJ whole genome shotgun (WGS) entry which is preliminary data.</text>
</comment>
<feature type="compositionally biased region" description="Basic residues" evidence="5">
    <location>
        <begin position="52"/>
        <end position="62"/>
    </location>
</feature>
<dbReference type="InterPro" id="IPR038380">
    <property type="entry name" value="Ribosomal_bS21_sf"/>
</dbReference>
<dbReference type="Gene3D" id="1.20.5.1150">
    <property type="entry name" value="Ribosomal protein S8"/>
    <property type="match status" value="1"/>
</dbReference>
<dbReference type="Proteomes" id="UP000178176">
    <property type="component" value="Unassembled WGS sequence"/>
</dbReference>
<evidence type="ECO:0000256" key="3">
    <source>
        <dbReference type="ARBA" id="ARBA00023274"/>
    </source>
</evidence>
<comment type="similarity">
    <text evidence="1">Belongs to the bacterial ribosomal protein bS21 family.</text>
</comment>
<keyword evidence="3" id="KW-0687">Ribonucleoprotein</keyword>
<dbReference type="EMBL" id="MEXH01000001">
    <property type="protein sequence ID" value="OGC93206.1"/>
    <property type="molecule type" value="Genomic_DNA"/>
</dbReference>
<evidence type="ECO:0000256" key="1">
    <source>
        <dbReference type="ARBA" id="ARBA00006640"/>
    </source>
</evidence>
<dbReference type="GO" id="GO:0005840">
    <property type="term" value="C:ribosome"/>
    <property type="evidence" value="ECO:0007669"/>
    <property type="project" value="UniProtKB-KW"/>
</dbReference>
<dbReference type="GO" id="GO:1990904">
    <property type="term" value="C:ribonucleoprotein complex"/>
    <property type="evidence" value="ECO:0007669"/>
    <property type="project" value="UniProtKB-KW"/>
</dbReference>
<accession>A0A1F4YHH7</accession>
<keyword evidence="2 6" id="KW-0689">Ribosomal protein</keyword>
<evidence type="ECO:0000256" key="4">
    <source>
        <dbReference type="ARBA" id="ARBA00035135"/>
    </source>
</evidence>
<name>A0A1F4YHH7_9BACT</name>
<evidence type="ECO:0000256" key="5">
    <source>
        <dbReference type="SAM" id="MobiDB-lite"/>
    </source>
</evidence>
<dbReference type="AlphaFoldDB" id="A0A1F4YHH7"/>
<evidence type="ECO:0000256" key="2">
    <source>
        <dbReference type="ARBA" id="ARBA00022980"/>
    </source>
</evidence>
<dbReference type="GO" id="GO:0003735">
    <property type="term" value="F:structural constituent of ribosome"/>
    <property type="evidence" value="ECO:0007669"/>
    <property type="project" value="InterPro"/>
</dbReference>
<proteinExistence type="inferred from homology"/>